<reference evidence="3" key="1">
    <citation type="submission" date="2021-02" db="EMBL/GenBank/DDBJ databases">
        <authorList>
            <person name="Nowell W R."/>
        </authorList>
    </citation>
    <scope>NUCLEOTIDE SEQUENCE</scope>
</reference>
<dbReference type="PANTHER" id="PTHR46464">
    <property type="entry name" value="ANK_REP_REGION DOMAIN-CONTAINING PROTEIN"/>
    <property type="match status" value="1"/>
</dbReference>
<feature type="region of interest" description="Disordered" evidence="2">
    <location>
        <begin position="818"/>
        <end position="841"/>
    </location>
</feature>
<organism evidence="3 6">
    <name type="scientific">Adineta ricciae</name>
    <name type="common">Rotifer</name>
    <dbReference type="NCBI Taxonomy" id="249248"/>
    <lineage>
        <taxon>Eukaryota</taxon>
        <taxon>Metazoa</taxon>
        <taxon>Spiralia</taxon>
        <taxon>Gnathifera</taxon>
        <taxon>Rotifera</taxon>
        <taxon>Eurotatoria</taxon>
        <taxon>Bdelloidea</taxon>
        <taxon>Adinetida</taxon>
        <taxon>Adinetidae</taxon>
        <taxon>Adineta</taxon>
    </lineage>
</organism>
<dbReference type="PROSITE" id="PS50088">
    <property type="entry name" value="ANK_REPEAT"/>
    <property type="match status" value="1"/>
</dbReference>
<dbReference type="SUPFAM" id="SSF48371">
    <property type="entry name" value="ARM repeat"/>
    <property type="match status" value="2"/>
</dbReference>
<dbReference type="InterPro" id="IPR011989">
    <property type="entry name" value="ARM-like"/>
</dbReference>
<evidence type="ECO:0000313" key="3">
    <source>
        <dbReference type="EMBL" id="CAF0820317.1"/>
    </source>
</evidence>
<evidence type="ECO:0000313" key="6">
    <source>
        <dbReference type="Proteomes" id="UP000663852"/>
    </source>
</evidence>
<dbReference type="Gene3D" id="1.25.10.10">
    <property type="entry name" value="Leucine-rich Repeat Variant"/>
    <property type="match status" value="3"/>
</dbReference>
<proteinExistence type="predicted"/>
<gene>
    <name evidence="3" type="ORF">EDS130_LOCUS5821</name>
    <name evidence="4" type="ORF">XAT740_LOCUS47584</name>
</gene>
<dbReference type="OrthoDB" id="1683831at2759"/>
<dbReference type="InterPro" id="IPR016024">
    <property type="entry name" value="ARM-type_fold"/>
</dbReference>
<dbReference type="SUPFAM" id="SSF48403">
    <property type="entry name" value="Ankyrin repeat"/>
    <property type="match status" value="1"/>
</dbReference>
<dbReference type="PANTHER" id="PTHR46464:SF2">
    <property type="entry name" value="ANKYRIN AND ARMADILLO REPEAT-CONTAINING PROTEIN"/>
    <property type="match status" value="1"/>
</dbReference>
<dbReference type="Proteomes" id="UP000663828">
    <property type="component" value="Unassembled WGS sequence"/>
</dbReference>
<dbReference type="SMART" id="SM00185">
    <property type="entry name" value="ARM"/>
    <property type="match status" value="7"/>
</dbReference>
<dbReference type="SMART" id="SM00248">
    <property type="entry name" value="ANK"/>
    <property type="match status" value="3"/>
</dbReference>
<dbReference type="Proteomes" id="UP000663852">
    <property type="component" value="Unassembled WGS sequence"/>
</dbReference>
<dbReference type="Gene3D" id="1.25.40.20">
    <property type="entry name" value="Ankyrin repeat-containing domain"/>
    <property type="match status" value="1"/>
</dbReference>
<feature type="repeat" description="ANK" evidence="1">
    <location>
        <begin position="65"/>
        <end position="97"/>
    </location>
</feature>
<name>A0A813U9M2_ADIRI</name>
<dbReference type="AlphaFoldDB" id="A0A813U9M2"/>
<evidence type="ECO:0000313" key="5">
    <source>
        <dbReference type="Proteomes" id="UP000663828"/>
    </source>
</evidence>
<dbReference type="Pfam" id="PF12796">
    <property type="entry name" value="Ank_2"/>
    <property type="match status" value="1"/>
</dbReference>
<keyword evidence="5" id="KW-1185">Reference proteome</keyword>
<dbReference type="EMBL" id="CAJNOR010006631">
    <property type="protein sequence ID" value="CAF1599958.1"/>
    <property type="molecule type" value="Genomic_DNA"/>
</dbReference>
<dbReference type="InterPro" id="IPR000225">
    <property type="entry name" value="Armadillo"/>
</dbReference>
<dbReference type="InterPro" id="IPR036770">
    <property type="entry name" value="Ankyrin_rpt-contain_sf"/>
</dbReference>
<accession>A0A813U9M2</accession>
<keyword evidence="1" id="KW-0040">ANK repeat</keyword>
<evidence type="ECO:0000256" key="2">
    <source>
        <dbReference type="SAM" id="MobiDB-lite"/>
    </source>
</evidence>
<evidence type="ECO:0000313" key="4">
    <source>
        <dbReference type="EMBL" id="CAF1599958.1"/>
    </source>
</evidence>
<sequence>MHPSAYNIEVNDELTKVNVYDDNGYLPIHRATFNGLDGIVKNILDDAEKRNDLKSQLEAITHDADEFTPLLLATTSGRLEIIHCLLEYPVNLHAIDANGNDIISIAILSQNERTVRYLLDLPILTEQYNVWKSLLRLFVSIKDEESIICGRMIESLTRRSTPNSPISPYWLPLLKNGLLSTLIQLFTVTKNDDILQTTLILLYNVTTEVPTVKSELKTIKNAFSAMLKHTRSTNSEILIILGRVLLCLSTDKSLIESMVEQDLIESLMKLITKEHSSQIICSYFDCLSNVISNSSTYQQKVANSKDFLRLLIEVYLEDFDLNLSLSVIRFIRQLVKNSELIQNILAHYGVCDHLLGALTASSKELQHVSIEAIQALSHKNPRVQDILLREHAIEQLLILLDKTNMSTLQIVIVCTLWTLCETSSSRKRDVATKIGVKKLIGFYMLKSDEHLLAVTEALHELTKGAATIKMNIQEEINDAQGIPYLIRLLKLNNETLVLTVLKTLQLVCCAPGFVSNHANQEVIHNNDGIKLIVALTMHAKSDVVQVEAAHCLACIALGNSECSTIIENTLDFSYLHIIHLTQATNLDVQLKASNTLAIFMYNNSHIQSYLSKYYQLSFDYFDKFLQTNDEFTRCTAAFQIVVLSSLISEQKRSVTTAIGCGLLMDTLRLSQVDKVKSLAAECIARLAHMKSGSEVHKHTGVPQSLIAVDVIDYLCNLFSSSNDITIGNASVALGFLSYIPEGRRKLLNRCRSEPDIMSFLKIYNCLPGAPPRLSPSLIEDWERYDVLKLPKLRSRGSNLRYFRVFSNNIERLRVAPPSTRVKEQTSTNTSKFYSSSIRQKI</sequence>
<comment type="caution">
    <text evidence="3">The sequence shown here is derived from an EMBL/GenBank/DDBJ whole genome shotgun (WGS) entry which is preliminary data.</text>
</comment>
<protein>
    <submittedName>
        <fullName evidence="3">Uncharacterized protein</fullName>
    </submittedName>
</protein>
<dbReference type="InterPro" id="IPR043379">
    <property type="entry name" value="ANKAR"/>
</dbReference>
<feature type="compositionally biased region" description="Polar residues" evidence="2">
    <location>
        <begin position="824"/>
        <end position="841"/>
    </location>
</feature>
<dbReference type="InterPro" id="IPR002110">
    <property type="entry name" value="Ankyrin_rpt"/>
</dbReference>
<dbReference type="EMBL" id="CAJNOJ010000016">
    <property type="protein sequence ID" value="CAF0820317.1"/>
    <property type="molecule type" value="Genomic_DNA"/>
</dbReference>
<evidence type="ECO:0000256" key="1">
    <source>
        <dbReference type="PROSITE-ProRule" id="PRU00023"/>
    </source>
</evidence>